<name>A0A9Q1KKS4_9CARY</name>
<dbReference type="OrthoDB" id="591557at2759"/>
<accession>A0A9Q1KKS4</accession>
<dbReference type="Proteomes" id="UP001153076">
    <property type="component" value="Unassembled WGS sequence"/>
</dbReference>
<dbReference type="AlphaFoldDB" id="A0A9Q1KKS4"/>
<organism evidence="1 2">
    <name type="scientific">Carnegiea gigantea</name>
    <dbReference type="NCBI Taxonomy" id="171969"/>
    <lineage>
        <taxon>Eukaryota</taxon>
        <taxon>Viridiplantae</taxon>
        <taxon>Streptophyta</taxon>
        <taxon>Embryophyta</taxon>
        <taxon>Tracheophyta</taxon>
        <taxon>Spermatophyta</taxon>
        <taxon>Magnoliopsida</taxon>
        <taxon>eudicotyledons</taxon>
        <taxon>Gunneridae</taxon>
        <taxon>Pentapetalae</taxon>
        <taxon>Caryophyllales</taxon>
        <taxon>Cactineae</taxon>
        <taxon>Cactaceae</taxon>
        <taxon>Cactoideae</taxon>
        <taxon>Echinocereeae</taxon>
        <taxon>Carnegiea</taxon>
    </lineage>
</organism>
<protein>
    <submittedName>
        <fullName evidence="1">Uncharacterized protein</fullName>
    </submittedName>
</protein>
<proteinExistence type="predicted"/>
<keyword evidence="2" id="KW-1185">Reference proteome</keyword>
<comment type="caution">
    <text evidence="1">The sequence shown here is derived from an EMBL/GenBank/DDBJ whole genome shotgun (WGS) entry which is preliminary data.</text>
</comment>
<evidence type="ECO:0000313" key="1">
    <source>
        <dbReference type="EMBL" id="KAJ8444618.1"/>
    </source>
</evidence>
<evidence type="ECO:0000313" key="2">
    <source>
        <dbReference type="Proteomes" id="UP001153076"/>
    </source>
</evidence>
<sequence length="170" mass="18456">MSGGLTSLTVGLGRGLGGLGSATIVGLFDEKVVVYSLRDDRWRSAVGGKETIGEYPGHLVCNDHGVLANNCLHWIQCDDQNCNHVIVFNIHHEKWSKLPLPNKMDEFFSRLGSFDSCSSLYRVRSDSTNEGMIKHELGGTAAGRGGGRARVARAKSKASNQSFIQHIGEL</sequence>
<gene>
    <name evidence="1" type="ORF">Cgig2_023681</name>
</gene>
<reference evidence="1" key="1">
    <citation type="submission" date="2022-04" db="EMBL/GenBank/DDBJ databases">
        <title>Carnegiea gigantea Genome sequencing and assembly v2.</title>
        <authorList>
            <person name="Copetti D."/>
            <person name="Sanderson M.J."/>
            <person name="Burquez A."/>
            <person name="Wojciechowski M.F."/>
        </authorList>
    </citation>
    <scope>NUCLEOTIDE SEQUENCE</scope>
    <source>
        <strain evidence="1">SGP5-SGP5p</strain>
        <tissue evidence="1">Aerial part</tissue>
    </source>
</reference>
<dbReference type="EMBL" id="JAKOGI010000092">
    <property type="protein sequence ID" value="KAJ8444618.1"/>
    <property type="molecule type" value="Genomic_DNA"/>
</dbReference>